<evidence type="ECO:0000256" key="2">
    <source>
        <dbReference type="ARBA" id="ARBA00022630"/>
    </source>
</evidence>
<dbReference type="InterPro" id="IPR026021">
    <property type="entry name" value="YdjA-like"/>
</dbReference>
<dbReference type="EC" id="1.-.-.-" evidence="7"/>
<dbReference type="SUPFAM" id="SSF55469">
    <property type="entry name" value="FMN-dependent nitroreductase-like"/>
    <property type="match status" value="1"/>
</dbReference>
<keyword evidence="2 7" id="KW-0285">Flavoprotein</keyword>
<dbReference type="InterPro" id="IPR029479">
    <property type="entry name" value="Nitroreductase"/>
</dbReference>
<dbReference type="Gene3D" id="3.40.109.10">
    <property type="entry name" value="NADH Oxidase"/>
    <property type="match status" value="1"/>
</dbReference>
<dbReference type="RefSeq" id="WP_106524970.1">
    <property type="nucleotide sequence ID" value="NZ_PYGD01000012.1"/>
</dbReference>
<evidence type="ECO:0000313" key="11">
    <source>
        <dbReference type="Proteomes" id="UP000240572"/>
    </source>
</evidence>
<dbReference type="InterPro" id="IPR000415">
    <property type="entry name" value="Nitroreductase-like"/>
</dbReference>
<organism evidence="10 11">
    <name type="scientific">Taibaiella chishuiensis</name>
    <dbReference type="NCBI Taxonomy" id="1434707"/>
    <lineage>
        <taxon>Bacteria</taxon>
        <taxon>Pseudomonadati</taxon>
        <taxon>Bacteroidota</taxon>
        <taxon>Chitinophagia</taxon>
        <taxon>Chitinophagales</taxon>
        <taxon>Chitinophagaceae</taxon>
        <taxon>Taibaiella</taxon>
    </lineage>
</organism>
<dbReference type="PIRSF" id="PIRSF000232">
    <property type="entry name" value="YdjA"/>
    <property type="match status" value="1"/>
</dbReference>
<comment type="caution">
    <text evidence="10">The sequence shown here is derived from an EMBL/GenBank/DDBJ whole genome shotgun (WGS) entry which is preliminary data.</text>
</comment>
<keyword evidence="4 7" id="KW-0521">NADP</keyword>
<dbReference type="PANTHER" id="PTHR43821:SF1">
    <property type="entry name" value="NAD(P)H NITROREDUCTASE YDJA-RELATED"/>
    <property type="match status" value="1"/>
</dbReference>
<feature type="domain" description="Nitroreductase" evidence="9">
    <location>
        <begin position="12"/>
        <end position="172"/>
    </location>
</feature>
<comment type="cofactor">
    <cofactor evidence="8">
        <name>FMN</name>
        <dbReference type="ChEBI" id="CHEBI:58210"/>
    </cofactor>
    <text evidence="8">Binds 1 FMN per subunit.</text>
</comment>
<accession>A0A2P8CWG7</accession>
<dbReference type="InterPro" id="IPR052530">
    <property type="entry name" value="NAD(P)H_nitroreductase"/>
</dbReference>
<evidence type="ECO:0000256" key="4">
    <source>
        <dbReference type="ARBA" id="ARBA00022857"/>
    </source>
</evidence>
<sequence length="194" mass="21774">MNPNFETIAEVIRNRRTVKATAMNGQIIPNEQVDQLLSLADYAPTHGRTEPWRFVVYTGEALQQFCNDHAQLYWDNTPEETRSAQTVENLKHQGDMVSHLVVTLMKRTPETKIPLMEEYAATSAAVQNILLGAEALGLAAIWSTGGMALKPAMKAYYSLSENDFVVGFLYLGFSDQPKKEAVRNIPLTEKVRWA</sequence>
<evidence type="ECO:0000256" key="5">
    <source>
        <dbReference type="ARBA" id="ARBA00023002"/>
    </source>
</evidence>
<evidence type="ECO:0000313" key="10">
    <source>
        <dbReference type="EMBL" id="PSK89321.1"/>
    </source>
</evidence>
<name>A0A2P8CWG7_9BACT</name>
<feature type="binding site" description="in other chain" evidence="8">
    <location>
        <begin position="142"/>
        <end position="144"/>
    </location>
    <ligand>
        <name>FMN</name>
        <dbReference type="ChEBI" id="CHEBI:58210"/>
        <note>ligand shared between dimeric partners</note>
    </ligand>
</feature>
<protein>
    <recommendedName>
        <fullName evidence="7">Putative NAD(P)H nitroreductase</fullName>
        <ecNumber evidence="7">1.-.-.-</ecNumber>
    </recommendedName>
</protein>
<keyword evidence="6 7" id="KW-0520">NAD</keyword>
<keyword evidence="11" id="KW-1185">Reference proteome</keyword>
<dbReference type="Proteomes" id="UP000240572">
    <property type="component" value="Unassembled WGS sequence"/>
</dbReference>
<proteinExistence type="inferred from homology"/>
<dbReference type="EMBL" id="PYGD01000012">
    <property type="protein sequence ID" value="PSK89321.1"/>
    <property type="molecule type" value="Genomic_DNA"/>
</dbReference>
<evidence type="ECO:0000256" key="7">
    <source>
        <dbReference type="PIRNR" id="PIRNR000232"/>
    </source>
</evidence>
<dbReference type="OrthoDB" id="9804207at2"/>
<comment type="similarity">
    <text evidence="1 7">Belongs to the nitroreductase family.</text>
</comment>
<keyword evidence="5 7" id="KW-0560">Oxidoreductase</keyword>
<feature type="binding site" evidence="8">
    <location>
        <position position="46"/>
    </location>
    <ligand>
        <name>FMN</name>
        <dbReference type="ChEBI" id="CHEBI:58210"/>
        <note>ligand shared between dimeric partners</note>
    </ligand>
</feature>
<dbReference type="PANTHER" id="PTHR43821">
    <property type="entry name" value="NAD(P)H NITROREDUCTASE YDJA-RELATED"/>
    <property type="match status" value="1"/>
</dbReference>
<feature type="binding site" description="in other chain" evidence="8">
    <location>
        <begin position="15"/>
        <end position="17"/>
    </location>
    <ligand>
        <name>FMN</name>
        <dbReference type="ChEBI" id="CHEBI:58210"/>
        <note>ligand shared between dimeric partners</note>
    </ligand>
</feature>
<evidence type="ECO:0000256" key="8">
    <source>
        <dbReference type="PIRSR" id="PIRSR000232-1"/>
    </source>
</evidence>
<gene>
    <name evidence="10" type="ORF">B0I18_112122</name>
</gene>
<reference evidence="10 11" key="1">
    <citation type="submission" date="2018-03" db="EMBL/GenBank/DDBJ databases">
        <title>Genomic Encyclopedia of Type Strains, Phase III (KMG-III): the genomes of soil and plant-associated and newly described type strains.</title>
        <authorList>
            <person name="Whitman W."/>
        </authorList>
    </citation>
    <scope>NUCLEOTIDE SEQUENCE [LARGE SCALE GENOMIC DNA]</scope>
    <source>
        <strain evidence="10 11">CGMCC 1.12700</strain>
    </source>
</reference>
<dbReference type="AlphaFoldDB" id="A0A2P8CWG7"/>
<dbReference type="GO" id="GO:0016491">
    <property type="term" value="F:oxidoreductase activity"/>
    <property type="evidence" value="ECO:0007669"/>
    <property type="project" value="UniProtKB-UniRule"/>
</dbReference>
<evidence type="ECO:0000259" key="9">
    <source>
        <dbReference type="Pfam" id="PF00881"/>
    </source>
</evidence>
<dbReference type="CDD" id="cd02135">
    <property type="entry name" value="YdjA-like"/>
    <property type="match status" value="1"/>
</dbReference>
<dbReference type="Pfam" id="PF00881">
    <property type="entry name" value="Nitroreductase"/>
    <property type="match status" value="1"/>
</dbReference>
<evidence type="ECO:0000256" key="6">
    <source>
        <dbReference type="ARBA" id="ARBA00023027"/>
    </source>
</evidence>
<evidence type="ECO:0000256" key="3">
    <source>
        <dbReference type="ARBA" id="ARBA00022643"/>
    </source>
</evidence>
<keyword evidence="3 7" id="KW-0288">FMN</keyword>
<evidence type="ECO:0000256" key="1">
    <source>
        <dbReference type="ARBA" id="ARBA00007118"/>
    </source>
</evidence>